<reference evidence="2" key="1">
    <citation type="journal article" date="2020" name="Stud. Mycol.">
        <title>101 Dothideomycetes genomes: a test case for predicting lifestyles and emergence of pathogens.</title>
        <authorList>
            <person name="Haridas S."/>
            <person name="Albert R."/>
            <person name="Binder M."/>
            <person name="Bloem J."/>
            <person name="Labutti K."/>
            <person name="Salamov A."/>
            <person name="Andreopoulos B."/>
            <person name="Baker S."/>
            <person name="Barry K."/>
            <person name="Bills G."/>
            <person name="Bluhm B."/>
            <person name="Cannon C."/>
            <person name="Castanera R."/>
            <person name="Culley D."/>
            <person name="Daum C."/>
            <person name="Ezra D."/>
            <person name="Gonzalez J."/>
            <person name="Henrissat B."/>
            <person name="Kuo A."/>
            <person name="Liang C."/>
            <person name="Lipzen A."/>
            <person name="Lutzoni F."/>
            <person name="Magnuson J."/>
            <person name="Mondo S."/>
            <person name="Nolan M."/>
            <person name="Ohm R."/>
            <person name="Pangilinan J."/>
            <person name="Park H.-J."/>
            <person name="Ramirez L."/>
            <person name="Alfaro M."/>
            <person name="Sun H."/>
            <person name="Tritt A."/>
            <person name="Yoshinaga Y."/>
            <person name="Zwiers L.-H."/>
            <person name="Turgeon B."/>
            <person name="Goodwin S."/>
            <person name="Spatafora J."/>
            <person name="Crous P."/>
            <person name="Grigoriev I."/>
        </authorList>
    </citation>
    <scope>NUCLEOTIDE SEQUENCE</scope>
    <source>
        <strain evidence="2">CBS 690.94</strain>
    </source>
</reference>
<dbReference type="Proteomes" id="UP000799764">
    <property type="component" value="Unassembled WGS sequence"/>
</dbReference>
<accession>A0A9P4PS26</accession>
<name>A0A9P4PS26_9PLEO</name>
<feature type="compositionally biased region" description="Low complexity" evidence="1">
    <location>
        <begin position="39"/>
        <end position="62"/>
    </location>
</feature>
<evidence type="ECO:0000256" key="1">
    <source>
        <dbReference type="SAM" id="MobiDB-lite"/>
    </source>
</evidence>
<gene>
    <name evidence="2" type="ORF">P171DRAFT_429438</name>
</gene>
<organism evidence="2 3">
    <name type="scientific">Karstenula rhodostoma CBS 690.94</name>
    <dbReference type="NCBI Taxonomy" id="1392251"/>
    <lineage>
        <taxon>Eukaryota</taxon>
        <taxon>Fungi</taxon>
        <taxon>Dikarya</taxon>
        <taxon>Ascomycota</taxon>
        <taxon>Pezizomycotina</taxon>
        <taxon>Dothideomycetes</taxon>
        <taxon>Pleosporomycetidae</taxon>
        <taxon>Pleosporales</taxon>
        <taxon>Massarineae</taxon>
        <taxon>Didymosphaeriaceae</taxon>
        <taxon>Karstenula</taxon>
    </lineage>
</organism>
<dbReference type="AlphaFoldDB" id="A0A9P4PS26"/>
<comment type="caution">
    <text evidence="2">The sequence shown here is derived from an EMBL/GenBank/DDBJ whole genome shotgun (WGS) entry which is preliminary data.</text>
</comment>
<dbReference type="EMBL" id="MU001496">
    <property type="protein sequence ID" value="KAF2447836.1"/>
    <property type="molecule type" value="Genomic_DNA"/>
</dbReference>
<dbReference type="OrthoDB" id="3771239at2759"/>
<evidence type="ECO:0000313" key="2">
    <source>
        <dbReference type="EMBL" id="KAF2447836.1"/>
    </source>
</evidence>
<sequence length="90" mass="9766">MTCTKFIEILEPAQAPTYTHPHLNVSLDDILNEGRERSASQSSESSSQSHSHQSSGSTSPKSPTDDSKSSSFRHRAFTLGSKKGRRTSAS</sequence>
<proteinExistence type="predicted"/>
<evidence type="ECO:0000313" key="3">
    <source>
        <dbReference type="Proteomes" id="UP000799764"/>
    </source>
</evidence>
<keyword evidence="3" id="KW-1185">Reference proteome</keyword>
<feature type="region of interest" description="Disordered" evidence="1">
    <location>
        <begin position="11"/>
        <end position="90"/>
    </location>
</feature>
<protein>
    <submittedName>
        <fullName evidence="2">Uncharacterized protein</fullName>
    </submittedName>
</protein>
<feature type="compositionally biased region" description="Basic residues" evidence="1">
    <location>
        <begin position="71"/>
        <end position="90"/>
    </location>
</feature>